<name>A0ABQ5JDF4_9ASTR</name>
<sequence length="286" mass="31937">MTPNRFVIDGFGSHVGGIDPYLLLSAETTRTPNPGRSTEFVGRTIEWRVDYPFSHTLPQNSRSYLLLAEPIQWLVYDILLTGICLCVSWSSVRCAWREWVDISTRMEGEGIVVSSSCLREPERRRMNGIVGVRRDGNHKKKISLRTLQKHTGHGMRRVGLFDGDWVYSGISGLGDLAGCPLGAVVIVSGLGITNLSTTRVDFLYNSRCWRGCWNKWHEFIGVKVRKWNCFLLTLLTHSRYWMGGALGIASSVFVPEIDAAVAFYGVPPTELADAAKIKQPAQAQFG</sequence>
<reference evidence="2" key="1">
    <citation type="journal article" date="2022" name="Int. J. Mol. Sci.">
        <title>Draft Genome of Tanacetum Coccineum: Genomic Comparison of Closely Related Tanacetum-Family Plants.</title>
        <authorList>
            <person name="Yamashiro T."/>
            <person name="Shiraishi A."/>
            <person name="Nakayama K."/>
            <person name="Satake H."/>
        </authorList>
    </citation>
    <scope>NUCLEOTIDE SEQUENCE</scope>
</reference>
<dbReference type="EMBL" id="BQNB010021777">
    <property type="protein sequence ID" value="GJU09980.1"/>
    <property type="molecule type" value="Genomic_DNA"/>
</dbReference>
<evidence type="ECO:0000313" key="3">
    <source>
        <dbReference type="Proteomes" id="UP001151760"/>
    </source>
</evidence>
<dbReference type="Pfam" id="PF01738">
    <property type="entry name" value="DLH"/>
    <property type="match status" value="1"/>
</dbReference>
<evidence type="ECO:0000313" key="2">
    <source>
        <dbReference type="EMBL" id="GJU09980.1"/>
    </source>
</evidence>
<comment type="caution">
    <text evidence="2">The sequence shown here is derived from an EMBL/GenBank/DDBJ whole genome shotgun (WGS) entry which is preliminary data.</text>
</comment>
<dbReference type="InterPro" id="IPR002925">
    <property type="entry name" value="Dienelactn_hydro"/>
</dbReference>
<proteinExistence type="predicted"/>
<dbReference type="Proteomes" id="UP001151760">
    <property type="component" value="Unassembled WGS sequence"/>
</dbReference>
<reference evidence="2" key="2">
    <citation type="submission" date="2022-01" db="EMBL/GenBank/DDBJ databases">
        <authorList>
            <person name="Yamashiro T."/>
            <person name="Shiraishi A."/>
            <person name="Satake H."/>
            <person name="Nakayama K."/>
        </authorList>
    </citation>
    <scope>NUCLEOTIDE SEQUENCE</scope>
</reference>
<protein>
    <submittedName>
        <fullName evidence="2">Carboxymethylenebutenolidase</fullName>
    </submittedName>
</protein>
<evidence type="ECO:0000259" key="1">
    <source>
        <dbReference type="Pfam" id="PF01738"/>
    </source>
</evidence>
<keyword evidence="3" id="KW-1185">Reference proteome</keyword>
<gene>
    <name evidence="2" type="ORF">Tco_1132376</name>
</gene>
<accession>A0ABQ5JDF4</accession>
<organism evidence="2 3">
    <name type="scientific">Tanacetum coccineum</name>
    <dbReference type="NCBI Taxonomy" id="301880"/>
    <lineage>
        <taxon>Eukaryota</taxon>
        <taxon>Viridiplantae</taxon>
        <taxon>Streptophyta</taxon>
        <taxon>Embryophyta</taxon>
        <taxon>Tracheophyta</taxon>
        <taxon>Spermatophyta</taxon>
        <taxon>Magnoliopsida</taxon>
        <taxon>eudicotyledons</taxon>
        <taxon>Gunneridae</taxon>
        <taxon>Pentapetalae</taxon>
        <taxon>asterids</taxon>
        <taxon>campanulids</taxon>
        <taxon>Asterales</taxon>
        <taxon>Asteraceae</taxon>
        <taxon>Asteroideae</taxon>
        <taxon>Anthemideae</taxon>
        <taxon>Anthemidinae</taxon>
        <taxon>Tanacetum</taxon>
    </lineage>
</organism>
<feature type="domain" description="Dienelactone hydrolase" evidence="1">
    <location>
        <begin position="240"/>
        <end position="286"/>
    </location>
</feature>